<protein>
    <recommendedName>
        <fullName evidence="6">Integrase zinc-binding domain-containing protein</fullName>
    </recommendedName>
</protein>
<reference evidence="4" key="2">
    <citation type="journal article" date="2024" name="Plant">
        <title>Genomic evolution and insights into agronomic trait innovations of Sesamum species.</title>
        <authorList>
            <person name="Miao H."/>
            <person name="Wang L."/>
            <person name="Qu L."/>
            <person name="Liu H."/>
            <person name="Sun Y."/>
            <person name="Le M."/>
            <person name="Wang Q."/>
            <person name="Wei S."/>
            <person name="Zheng Y."/>
            <person name="Lin W."/>
            <person name="Duan Y."/>
            <person name="Cao H."/>
            <person name="Xiong S."/>
            <person name="Wang X."/>
            <person name="Wei L."/>
            <person name="Li C."/>
            <person name="Ma Q."/>
            <person name="Ju M."/>
            <person name="Zhao R."/>
            <person name="Li G."/>
            <person name="Mu C."/>
            <person name="Tian Q."/>
            <person name="Mei H."/>
            <person name="Zhang T."/>
            <person name="Gao T."/>
            <person name="Zhang H."/>
        </authorList>
    </citation>
    <scope>NUCLEOTIDE SEQUENCE</scope>
    <source>
        <strain evidence="4">K16</strain>
    </source>
</reference>
<reference evidence="4" key="1">
    <citation type="submission" date="2020-06" db="EMBL/GenBank/DDBJ databases">
        <authorList>
            <person name="Li T."/>
            <person name="Hu X."/>
            <person name="Zhang T."/>
            <person name="Song X."/>
            <person name="Zhang H."/>
            <person name="Dai N."/>
            <person name="Sheng W."/>
            <person name="Hou X."/>
            <person name="Wei L."/>
        </authorList>
    </citation>
    <scope>NUCLEOTIDE SEQUENCE</scope>
    <source>
        <strain evidence="4">K16</strain>
        <tissue evidence="4">Leaf</tissue>
    </source>
</reference>
<dbReference type="SUPFAM" id="SSF56672">
    <property type="entry name" value="DNA/RNA polymerases"/>
    <property type="match status" value="1"/>
</dbReference>
<dbReference type="Proteomes" id="UP001289374">
    <property type="component" value="Unassembled WGS sequence"/>
</dbReference>
<dbReference type="InterPro" id="IPR050951">
    <property type="entry name" value="Retrovirus_Pol_polyprotein"/>
</dbReference>
<accession>A0AAE2BU09</accession>
<dbReference type="FunFam" id="1.10.340.70:FF:000001">
    <property type="entry name" value="Retrovirus-related Pol polyprotein from transposon gypsy-like Protein"/>
    <property type="match status" value="1"/>
</dbReference>
<dbReference type="Gene3D" id="1.10.340.70">
    <property type="match status" value="1"/>
</dbReference>
<dbReference type="PANTHER" id="PTHR37984:SF5">
    <property type="entry name" value="PROTEIN NYNRIN-LIKE"/>
    <property type="match status" value="1"/>
</dbReference>
<feature type="domain" description="Reverse transcriptase/retrotransposon-derived protein RNase H-like" evidence="2">
    <location>
        <begin position="2"/>
        <end position="64"/>
    </location>
</feature>
<keyword evidence="5" id="KW-1185">Reference proteome</keyword>
<evidence type="ECO:0000259" key="3">
    <source>
        <dbReference type="Pfam" id="PF17921"/>
    </source>
</evidence>
<dbReference type="InterPro" id="IPR043502">
    <property type="entry name" value="DNA/RNA_pol_sf"/>
</dbReference>
<evidence type="ECO:0000256" key="1">
    <source>
        <dbReference type="ARBA" id="ARBA00023268"/>
    </source>
</evidence>
<dbReference type="Pfam" id="PF17919">
    <property type="entry name" value="RT_RNaseH_2"/>
    <property type="match status" value="1"/>
</dbReference>
<evidence type="ECO:0008006" key="6">
    <source>
        <dbReference type="Google" id="ProtNLM"/>
    </source>
</evidence>
<dbReference type="PANTHER" id="PTHR37984">
    <property type="entry name" value="PROTEIN CBG26694"/>
    <property type="match status" value="1"/>
</dbReference>
<evidence type="ECO:0000313" key="5">
    <source>
        <dbReference type="Proteomes" id="UP001289374"/>
    </source>
</evidence>
<name>A0AAE2BU09_9LAMI</name>
<gene>
    <name evidence="4" type="ORF">Sango_1247100</name>
</gene>
<organism evidence="4 5">
    <name type="scientific">Sesamum angolense</name>
    <dbReference type="NCBI Taxonomy" id="2727404"/>
    <lineage>
        <taxon>Eukaryota</taxon>
        <taxon>Viridiplantae</taxon>
        <taxon>Streptophyta</taxon>
        <taxon>Embryophyta</taxon>
        <taxon>Tracheophyta</taxon>
        <taxon>Spermatophyta</taxon>
        <taxon>Magnoliopsida</taxon>
        <taxon>eudicotyledons</taxon>
        <taxon>Gunneridae</taxon>
        <taxon>Pentapetalae</taxon>
        <taxon>asterids</taxon>
        <taxon>lamiids</taxon>
        <taxon>Lamiales</taxon>
        <taxon>Pedaliaceae</taxon>
        <taxon>Sesamum</taxon>
    </lineage>
</organism>
<dbReference type="Pfam" id="PF17921">
    <property type="entry name" value="Integrase_H2C2"/>
    <property type="match status" value="1"/>
</dbReference>
<proteinExistence type="predicted"/>
<evidence type="ECO:0000313" key="4">
    <source>
        <dbReference type="EMBL" id="KAK4397716.1"/>
    </source>
</evidence>
<dbReference type="EMBL" id="JACGWL010000007">
    <property type="protein sequence ID" value="KAK4397716.1"/>
    <property type="molecule type" value="Genomic_DNA"/>
</dbReference>
<sequence>MVTDPVLGLLDMSKPFVVETDASDFVLGGVLMQDGHPVAFESKKLKDIERCYSVHEKELLDICSPLAQLPPCKGSGKRVTTERSSSAGPVHLVGQGKARQFWLEDGLLMTKGNHLYVPKSEDLRKSVILECHDTLWAGHPGEDRTYALVQRAYYWPQMWDDAETYVRNCFICQQDKADHQKKAGLLQPLPIPKGPWKSVSMQRHISL</sequence>
<dbReference type="AlphaFoldDB" id="A0AAE2BU09"/>
<comment type="caution">
    <text evidence="4">The sequence shown here is derived from an EMBL/GenBank/DDBJ whole genome shotgun (WGS) entry which is preliminary data.</text>
</comment>
<evidence type="ECO:0000259" key="2">
    <source>
        <dbReference type="Pfam" id="PF17919"/>
    </source>
</evidence>
<dbReference type="InterPro" id="IPR041588">
    <property type="entry name" value="Integrase_H2C2"/>
</dbReference>
<keyword evidence="1" id="KW-0511">Multifunctional enzyme</keyword>
<dbReference type="InterPro" id="IPR041577">
    <property type="entry name" value="RT_RNaseH_2"/>
</dbReference>
<dbReference type="GO" id="GO:0003824">
    <property type="term" value="F:catalytic activity"/>
    <property type="evidence" value="ECO:0007669"/>
    <property type="project" value="UniProtKB-KW"/>
</dbReference>
<feature type="domain" description="Integrase zinc-binding" evidence="3">
    <location>
        <begin position="121"/>
        <end position="177"/>
    </location>
</feature>